<dbReference type="InterPro" id="IPR016720">
    <property type="entry name" value="PC_Trfase_euk"/>
</dbReference>
<feature type="region of interest" description="Disordered" evidence="18">
    <location>
        <begin position="1"/>
        <end position="32"/>
    </location>
</feature>
<sequence length="398" mass="44985">MTRKRKTKSASESHANSEASTPVLQRKKPGTPAEEAPKLLVDQPATAKWKNWWTRTFWTVVMILGFLGILYAGPQYVILLVGIIQIIVYKEVLSLSVGPSKEKSLPWFRSLHWYFLASTNYFLYGESLIYYYKPYVLVDAFLMPLATHHRFISFSLYTGGLVIFVLNLKKGFYKFQFAHFCWTHMALLLVVAQSHFIINNIFEGLIWFVLPCALVVCNDIMAYVSGFFLGKTPLIKISPKKTWEGFIGGLIVTVELFLIPGLLRWIVMPFHFLFPTLVSAEPIRTMSVLPIQFHALVFAMFASLIAPFGGFFASGVKRAFNIKDFADSIPGHGGLTDRMDCQFIMGVFASLYYHSFIGRVGMTVGTVLELALQSLDTQNLVQLYIGLGKYLEGQGIEF</sequence>
<keyword evidence="21" id="KW-1185">Reference proteome</keyword>
<evidence type="ECO:0000256" key="12">
    <source>
        <dbReference type="ARBA" id="ARBA00023098"/>
    </source>
</evidence>
<keyword evidence="15 16" id="KW-1208">Phospholipid metabolism</keyword>
<dbReference type="GO" id="GO:0005789">
    <property type="term" value="C:endoplasmic reticulum membrane"/>
    <property type="evidence" value="ECO:0007669"/>
    <property type="project" value="TreeGrafter"/>
</dbReference>
<evidence type="ECO:0000256" key="10">
    <source>
        <dbReference type="ARBA" id="ARBA00022695"/>
    </source>
</evidence>
<gene>
    <name evidence="19" type="ORF">HK103_001645</name>
    <name evidence="20" type="ORF">HK103_006674</name>
</gene>
<feature type="transmembrane region" description="Helical" evidence="16">
    <location>
        <begin position="204"/>
        <end position="224"/>
    </location>
</feature>
<protein>
    <recommendedName>
        <fullName evidence="6 16">Phosphatidate cytidylyltransferase</fullName>
        <ecNumber evidence="6 16">2.7.7.41</ecNumber>
    </recommendedName>
</protein>
<keyword evidence="9 16" id="KW-0812">Transmembrane</keyword>
<dbReference type="EMBL" id="JADGKB010000146">
    <property type="protein sequence ID" value="KAJ3252300.1"/>
    <property type="molecule type" value="Genomic_DNA"/>
</dbReference>
<comment type="caution">
    <text evidence="19">The sequence shown here is derived from an EMBL/GenBank/DDBJ whole genome shotgun (WGS) entry which is preliminary data.</text>
</comment>
<feature type="transmembrane region" description="Helical" evidence="16">
    <location>
        <begin position="291"/>
        <end position="313"/>
    </location>
</feature>
<keyword evidence="12 16" id="KW-0443">Lipid metabolism</keyword>
<dbReference type="PANTHER" id="PTHR13773:SF8">
    <property type="entry name" value="PHOSPHATIDATE CYTIDYLYLTRANSFERASE, PHOTORECEPTOR-SPECIFIC"/>
    <property type="match status" value="1"/>
</dbReference>
<dbReference type="AlphaFoldDB" id="A0AAD5UA50"/>
<evidence type="ECO:0000256" key="3">
    <source>
        <dbReference type="ARBA" id="ARBA00005119"/>
    </source>
</evidence>
<keyword evidence="7 16" id="KW-0444">Lipid biosynthesis</keyword>
<dbReference type="EMBL" id="JADGKB010000073">
    <property type="protein sequence ID" value="KAJ3255054.1"/>
    <property type="molecule type" value="Genomic_DNA"/>
</dbReference>
<evidence type="ECO:0000256" key="2">
    <source>
        <dbReference type="ARBA" id="ARBA00004141"/>
    </source>
</evidence>
<proteinExistence type="inferred from homology"/>
<comment type="pathway">
    <text evidence="4">Lipid metabolism.</text>
</comment>
<evidence type="ECO:0000256" key="9">
    <source>
        <dbReference type="ARBA" id="ARBA00022692"/>
    </source>
</evidence>
<feature type="compositionally biased region" description="Low complexity" evidence="18">
    <location>
        <begin position="10"/>
        <end position="20"/>
    </location>
</feature>
<evidence type="ECO:0000256" key="13">
    <source>
        <dbReference type="ARBA" id="ARBA00023136"/>
    </source>
</evidence>
<organism evidence="19 21">
    <name type="scientific">Boothiomyces macroporosus</name>
    <dbReference type="NCBI Taxonomy" id="261099"/>
    <lineage>
        <taxon>Eukaryota</taxon>
        <taxon>Fungi</taxon>
        <taxon>Fungi incertae sedis</taxon>
        <taxon>Chytridiomycota</taxon>
        <taxon>Chytridiomycota incertae sedis</taxon>
        <taxon>Chytridiomycetes</taxon>
        <taxon>Rhizophydiales</taxon>
        <taxon>Terramycetaceae</taxon>
        <taxon>Boothiomyces</taxon>
    </lineage>
</organism>
<dbReference type="PROSITE" id="PS01315">
    <property type="entry name" value="CDS"/>
    <property type="match status" value="1"/>
</dbReference>
<comment type="similarity">
    <text evidence="5 16 17">Belongs to the CDS family.</text>
</comment>
<reference evidence="19" key="1">
    <citation type="submission" date="2020-05" db="EMBL/GenBank/DDBJ databases">
        <title>Phylogenomic resolution of chytrid fungi.</title>
        <authorList>
            <person name="Stajich J.E."/>
            <person name="Amses K."/>
            <person name="Simmons R."/>
            <person name="Seto K."/>
            <person name="Myers J."/>
            <person name="Bonds A."/>
            <person name="Quandt C.A."/>
            <person name="Barry K."/>
            <person name="Liu P."/>
            <person name="Grigoriev I."/>
            <person name="Longcore J.E."/>
            <person name="James T.Y."/>
        </authorList>
    </citation>
    <scope>NUCLEOTIDE SEQUENCE</scope>
    <source>
        <strain evidence="19">PLAUS21</strain>
    </source>
</reference>
<evidence type="ECO:0000256" key="17">
    <source>
        <dbReference type="RuleBase" id="RU003938"/>
    </source>
</evidence>
<evidence type="ECO:0000313" key="20">
    <source>
        <dbReference type="EMBL" id="KAJ3255054.1"/>
    </source>
</evidence>
<evidence type="ECO:0000256" key="8">
    <source>
        <dbReference type="ARBA" id="ARBA00022679"/>
    </source>
</evidence>
<dbReference type="GO" id="GO:0016024">
    <property type="term" value="P:CDP-diacylglycerol biosynthetic process"/>
    <property type="evidence" value="ECO:0007669"/>
    <property type="project" value="UniProtKB-UniRule"/>
</dbReference>
<feature type="transmembrane region" description="Helical" evidence="16">
    <location>
        <begin position="52"/>
        <end position="71"/>
    </location>
</feature>
<feature type="transmembrane region" description="Helical" evidence="16">
    <location>
        <begin position="245"/>
        <end position="267"/>
    </location>
</feature>
<evidence type="ECO:0000256" key="18">
    <source>
        <dbReference type="SAM" id="MobiDB-lite"/>
    </source>
</evidence>
<evidence type="ECO:0000256" key="15">
    <source>
        <dbReference type="ARBA" id="ARBA00023264"/>
    </source>
</evidence>
<keyword evidence="14 16" id="KW-0594">Phospholipid biosynthesis</keyword>
<evidence type="ECO:0000256" key="1">
    <source>
        <dbReference type="ARBA" id="ARBA00001698"/>
    </source>
</evidence>
<feature type="transmembrane region" description="Helical" evidence="16">
    <location>
        <begin position="180"/>
        <end position="198"/>
    </location>
</feature>
<keyword evidence="10 16" id="KW-0548">Nucleotidyltransferase</keyword>
<evidence type="ECO:0000256" key="4">
    <source>
        <dbReference type="ARBA" id="ARBA00005189"/>
    </source>
</evidence>
<dbReference type="PANTHER" id="PTHR13773">
    <property type="entry name" value="PHOSPHATIDATE CYTIDYLYLTRANSFERASE"/>
    <property type="match status" value="1"/>
</dbReference>
<comment type="subcellular location">
    <subcellularLocation>
        <location evidence="2">Membrane</location>
        <topology evidence="2">Multi-pass membrane protein</topology>
    </subcellularLocation>
</comment>
<comment type="pathway">
    <text evidence="3 16 17">Phospholipid metabolism; CDP-diacylglycerol biosynthesis; CDP-diacylglycerol from sn-glycerol 3-phosphate: step 3/3.</text>
</comment>
<dbReference type="EC" id="2.7.7.41" evidence="6 16"/>
<keyword evidence="11 16" id="KW-1133">Transmembrane helix</keyword>
<comment type="catalytic activity">
    <reaction evidence="1 16 17">
        <text>a 1,2-diacyl-sn-glycero-3-phosphate + CTP + H(+) = a CDP-1,2-diacyl-sn-glycerol + diphosphate</text>
        <dbReference type="Rhea" id="RHEA:16229"/>
        <dbReference type="ChEBI" id="CHEBI:15378"/>
        <dbReference type="ChEBI" id="CHEBI:33019"/>
        <dbReference type="ChEBI" id="CHEBI:37563"/>
        <dbReference type="ChEBI" id="CHEBI:58332"/>
        <dbReference type="ChEBI" id="CHEBI:58608"/>
        <dbReference type="EC" id="2.7.7.41"/>
    </reaction>
</comment>
<accession>A0AAD5UA50</accession>
<name>A0AAD5UA50_9FUNG</name>
<evidence type="ECO:0000256" key="14">
    <source>
        <dbReference type="ARBA" id="ARBA00023209"/>
    </source>
</evidence>
<evidence type="ECO:0000313" key="19">
    <source>
        <dbReference type="EMBL" id="KAJ3252300.1"/>
    </source>
</evidence>
<evidence type="ECO:0000256" key="16">
    <source>
        <dbReference type="PIRNR" id="PIRNR018269"/>
    </source>
</evidence>
<evidence type="ECO:0000256" key="7">
    <source>
        <dbReference type="ARBA" id="ARBA00022516"/>
    </source>
</evidence>
<keyword evidence="8 16" id="KW-0808">Transferase</keyword>
<dbReference type="InterPro" id="IPR000374">
    <property type="entry name" value="PC_trans"/>
</dbReference>
<keyword evidence="13 16" id="KW-0472">Membrane</keyword>
<evidence type="ECO:0000256" key="11">
    <source>
        <dbReference type="ARBA" id="ARBA00022989"/>
    </source>
</evidence>
<feature type="transmembrane region" description="Helical" evidence="16">
    <location>
        <begin position="151"/>
        <end position="168"/>
    </location>
</feature>
<dbReference type="PIRSF" id="PIRSF018269">
    <property type="entry name" value="PC_trans_euk"/>
    <property type="match status" value="1"/>
</dbReference>
<evidence type="ECO:0000256" key="6">
    <source>
        <dbReference type="ARBA" id="ARBA00012487"/>
    </source>
</evidence>
<dbReference type="Pfam" id="PF01148">
    <property type="entry name" value="CTP_transf_1"/>
    <property type="match status" value="1"/>
</dbReference>
<dbReference type="GO" id="GO:0004605">
    <property type="term" value="F:phosphatidate cytidylyltransferase activity"/>
    <property type="evidence" value="ECO:0007669"/>
    <property type="project" value="UniProtKB-UniRule"/>
</dbReference>
<dbReference type="Proteomes" id="UP001210925">
    <property type="component" value="Unassembled WGS sequence"/>
</dbReference>
<evidence type="ECO:0000313" key="21">
    <source>
        <dbReference type="Proteomes" id="UP001210925"/>
    </source>
</evidence>
<evidence type="ECO:0000256" key="5">
    <source>
        <dbReference type="ARBA" id="ARBA00010185"/>
    </source>
</evidence>